<evidence type="ECO:0000256" key="7">
    <source>
        <dbReference type="ARBA" id="ARBA00023049"/>
    </source>
</evidence>
<dbReference type="SUPFAM" id="SSF55486">
    <property type="entry name" value="Metalloproteases ('zincins'), catalytic domain"/>
    <property type="match status" value="1"/>
</dbReference>
<keyword evidence="12" id="KW-1185">Reference proteome</keyword>
<evidence type="ECO:0000313" key="11">
    <source>
        <dbReference type="EMBL" id="MFD2570384.1"/>
    </source>
</evidence>
<feature type="domain" description="Peptidase M43 pregnancy-associated plasma-A" evidence="9">
    <location>
        <begin position="217"/>
        <end position="324"/>
    </location>
</feature>
<accession>A0ABW5M186</accession>
<keyword evidence="2" id="KW-0645">Protease</keyword>
<proteinExistence type="inferred from homology"/>
<keyword evidence="5" id="KW-0378">Hydrolase</keyword>
<organism evidence="11 12">
    <name type="scientific">Spirosoma soli</name>
    <dbReference type="NCBI Taxonomy" id="1770529"/>
    <lineage>
        <taxon>Bacteria</taxon>
        <taxon>Pseudomonadati</taxon>
        <taxon>Bacteroidota</taxon>
        <taxon>Cytophagia</taxon>
        <taxon>Cytophagales</taxon>
        <taxon>Cytophagaceae</taxon>
        <taxon>Spirosoma</taxon>
    </lineage>
</organism>
<keyword evidence="8" id="KW-1015">Disulfide bond</keyword>
<dbReference type="Gene3D" id="3.40.390.10">
    <property type="entry name" value="Collagenase (Catalytic Domain)"/>
    <property type="match status" value="1"/>
</dbReference>
<evidence type="ECO:0000256" key="2">
    <source>
        <dbReference type="ARBA" id="ARBA00022670"/>
    </source>
</evidence>
<evidence type="ECO:0000256" key="4">
    <source>
        <dbReference type="ARBA" id="ARBA00022729"/>
    </source>
</evidence>
<evidence type="ECO:0000259" key="9">
    <source>
        <dbReference type="Pfam" id="PF05572"/>
    </source>
</evidence>
<name>A0ABW5M186_9BACT</name>
<gene>
    <name evidence="11" type="ORF">ACFSUS_07045</name>
</gene>
<dbReference type="GO" id="GO:0008237">
    <property type="term" value="F:metallopeptidase activity"/>
    <property type="evidence" value="ECO:0007669"/>
    <property type="project" value="UniProtKB-KW"/>
</dbReference>
<keyword evidence="7 11" id="KW-0482">Metalloprotease</keyword>
<comment type="similarity">
    <text evidence="1">Belongs to the peptidase M43B family.</text>
</comment>
<feature type="domain" description="Secretion system C-terminal sorting" evidence="10">
    <location>
        <begin position="350"/>
        <end position="425"/>
    </location>
</feature>
<dbReference type="Pfam" id="PF18962">
    <property type="entry name" value="Por_Secre_tail"/>
    <property type="match status" value="1"/>
</dbReference>
<evidence type="ECO:0000259" key="10">
    <source>
        <dbReference type="Pfam" id="PF18962"/>
    </source>
</evidence>
<dbReference type="InterPro" id="IPR024079">
    <property type="entry name" value="MetalloPept_cat_dom_sf"/>
</dbReference>
<reference evidence="12" key="1">
    <citation type="journal article" date="2019" name="Int. J. Syst. Evol. Microbiol.">
        <title>The Global Catalogue of Microorganisms (GCM) 10K type strain sequencing project: providing services to taxonomists for standard genome sequencing and annotation.</title>
        <authorList>
            <consortium name="The Broad Institute Genomics Platform"/>
            <consortium name="The Broad Institute Genome Sequencing Center for Infectious Disease"/>
            <person name="Wu L."/>
            <person name="Ma J."/>
        </authorList>
    </citation>
    <scope>NUCLEOTIDE SEQUENCE [LARGE SCALE GENOMIC DNA]</scope>
    <source>
        <strain evidence="12">KCTC 42805</strain>
    </source>
</reference>
<evidence type="ECO:0000256" key="6">
    <source>
        <dbReference type="ARBA" id="ARBA00022833"/>
    </source>
</evidence>
<evidence type="ECO:0000256" key="1">
    <source>
        <dbReference type="ARBA" id="ARBA00008721"/>
    </source>
</evidence>
<keyword evidence="4" id="KW-0732">Signal</keyword>
<dbReference type="PANTHER" id="PTHR47466:SF1">
    <property type="entry name" value="METALLOPROTEASE MEP1 (AFU_ORTHOLOGUE AFUA_1G07730)-RELATED"/>
    <property type="match status" value="1"/>
</dbReference>
<dbReference type="CDD" id="cd04275">
    <property type="entry name" value="ZnMc_pappalysin_like"/>
    <property type="match status" value="1"/>
</dbReference>
<evidence type="ECO:0000256" key="3">
    <source>
        <dbReference type="ARBA" id="ARBA00022723"/>
    </source>
</evidence>
<comment type="caution">
    <text evidence="11">The sequence shown here is derived from an EMBL/GenBank/DDBJ whole genome shotgun (WGS) entry which is preliminary data.</text>
</comment>
<evidence type="ECO:0000256" key="8">
    <source>
        <dbReference type="ARBA" id="ARBA00023157"/>
    </source>
</evidence>
<evidence type="ECO:0000256" key="5">
    <source>
        <dbReference type="ARBA" id="ARBA00022801"/>
    </source>
</evidence>
<dbReference type="Pfam" id="PF05572">
    <property type="entry name" value="Peptidase_M43"/>
    <property type="match status" value="1"/>
</dbReference>
<dbReference type="NCBIfam" id="TIGR04183">
    <property type="entry name" value="Por_Secre_tail"/>
    <property type="match status" value="1"/>
</dbReference>
<dbReference type="InterPro" id="IPR026444">
    <property type="entry name" value="Secre_tail"/>
</dbReference>
<dbReference type="PANTHER" id="PTHR47466">
    <property type="match status" value="1"/>
</dbReference>
<protein>
    <submittedName>
        <fullName evidence="11">M43 family zinc metalloprotease</fullName>
    </submittedName>
</protein>
<dbReference type="InterPro" id="IPR008754">
    <property type="entry name" value="Peptidase_M43"/>
</dbReference>
<evidence type="ECO:0000313" key="12">
    <source>
        <dbReference type="Proteomes" id="UP001597469"/>
    </source>
</evidence>
<dbReference type="Proteomes" id="UP001597469">
    <property type="component" value="Unassembled WGS sequence"/>
</dbReference>
<keyword evidence="6" id="KW-0862">Zinc</keyword>
<dbReference type="RefSeq" id="WP_381521011.1">
    <property type="nucleotide sequence ID" value="NZ_JBHULN010000003.1"/>
</dbReference>
<dbReference type="EMBL" id="JBHULN010000003">
    <property type="protein sequence ID" value="MFD2570384.1"/>
    <property type="molecule type" value="Genomic_DNA"/>
</dbReference>
<sequence>MCLLVSGAWAQSPEAPALNRCGTVEFEKYLQQRNPNRLGQLRELNRLVEQAESNGKLLRQQADNVIYRIPIVVHVVHNTASGEIGGSTNGNISDEQIASQIQVLNEDYRRQAGTRGFNTSPIGADAGIQFYLATKDPNGQPTNGITRHYYAQKSSFNVFNDAELLSQIAYWPSDRYLNIWVTKVDEYLGFTQFPTMADTLRGLPTDANEFIDGSIIDYRYFGRQTGAVRDPTYSFGRTATHEIGHWLGLIHTWGDGDGCAEDYVADTPPTKAPNNTRQCRQTYSTCNNGPQTRDLIENYMDYSPDECMNLFTQGQVNRMRTVLALSPRRVRLIKSSSEPLAESETLAINVYPNPAGAEPTVEVRLKGFQSFTVDVFDATGRQVRTMSYADQPSTLVSFSTNGLPTGIYIVRVKTSGETASKRLLIQ</sequence>
<keyword evidence="3" id="KW-0479">Metal-binding</keyword>